<dbReference type="Gene3D" id="2.30.180.10">
    <property type="entry name" value="FAS1 domain"/>
    <property type="match status" value="1"/>
</dbReference>
<dbReference type="PANTHER" id="PTHR10900">
    <property type="entry name" value="PERIOSTIN-RELATED"/>
    <property type="match status" value="1"/>
</dbReference>
<protein>
    <recommendedName>
        <fullName evidence="1">FAS1 domain-containing protein</fullName>
    </recommendedName>
</protein>
<gene>
    <name evidence="2" type="ORF">LTR77_004629</name>
</gene>
<evidence type="ECO:0000259" key="1">
    <source>
        <dbReference type="PROSITE" id="PS50213"/>
    </source>
</evidence>
<dbReference type="GO" id="GO:0007155">
    <property type="term" value="P:cell adhesion"/>
    <property type="evidence" value="ECO:0007669"/>
    <property type="project" value="TreeGrafter"/>
</dbReference>
<dbReference type="GO" id="GO:0031012">
    <property type="term" value="C:extracellular matrix"/>
    <property type="evidence" value="ECO:0007669"/>
    <property type="project" value="TreeGrafter"/>
</dbReference>
<dbReference type="InterPro" id="IPR000782">
    <property type="entry name" value="FAS1_domain"/>
</dbReference>
<comment type="caution">
    <text evidence="2">The sequence shown here is derived from an EMBL/GenBank/DDBJ whole genome shotgun (WGS) entry which is preliminary data.</text>
</comment>
<keyword evidence="3" id="KW-1185">Reference proteome</keyword>
<evidence type="ECO:0000313" key="2">
    <source>
        <dbReference type="EMBL" id="KAK5171484.1"/>
    </source>
</evidence>
<dbReference type="SMART" id="SM00554">
    <property type="entry name" value="FAS1"/>
    <property type="match status" value="1"/>
</dbReference>
<dbReference type="AlphaFoldDB" id="A0AAV9PD72"/>
<dbReference type="GO" id="GO:0050839">
    <property type="term" value="F:cell adhesion molecule binding"/>
    <property type="evidence" value="ECO:0007669"/>
    <property type="project" value="TreeGrafter"/>
</dbReference>
<dbReference type="GeneID" id="89925974"/>
<organism evidence="2 3">
    <name type="scientific">Saxophila tyrrhenica</name>
    <dbReference type="NCBI Taxonomy" id="1690608"/>
    <lineage>
        <taxon>Eukaryota</taxon>
        <taxon>Fungi</taxon>
        <taxon>Dikarya</taxon>
        <taxon>Ascomycota</taxon>
        <taxon>Pezizomycotina</taxon>
        <taxon>Dothideomycetes</taxon>
        <taxon>Dothideomycetidae</taxon>
        <taxon>Mycosphaerellales</taxon>
        <taxon>Extremaceae</taxon>
        <taxon>Saxophila</taxon>
    </lineage>
</organism>
<dbReference type="GO" id="GO:0030198">
    <property type="term" value="P:extracellular matrix organization"/>
    <property type="evidence" value="ECO:0007669"/>
    <property type="project" value="TreeGrafter"/>
</dbReference>
<dbReference type="Pfam" id="PF02469">
    <property type="entry name" value="Fasciclin"/>
    <property type="match status" value="1"/>
</dbReference>
<evidence type="ECO:0000313" key="3">
    <source>
        <dbReference type="Proteomes" id="UP001337655"/>
    </source>
</evidence>
<dbReference type="InterPro" id="IPR036378">
    <property type="entry name" value="FAS1_dom_sf"/>
</dbReference>
<dbReference type="RefSeq" id="XP_064660512.1">
    <property type="nucleotide sequence ID" value="XM_064801882.1"/>
</dbReference>
<dbReference type="EMBL" id="JAVRRT010000006">
    <property type="protein sequence ID" value="KAK5171484.1"/>
    <property type="molecule type" value="Genomic_DNA"/>
</dbReference>
<proteinExistence type="predicted"/>
<name>A0AAV9PD72_9PEZI</name>
<sequence>MPDDVYVAPQSKGTITLLELIESRPDLSSLRQALEEPAGQPEPTGDKNHHETNSLAGFLQAFATEATWDFTFFAPSNTAFDNLGTYWQTFASTPKGKWWVGNQLKHHYVPNTQPKASDFNSTATRVQASTYGYIGAQVVSGDLVLNSVSTVTEADLPVTNGIVHIIDRVLDPSAQIFNEDLPEQDQEFIAGSCTDPDLPYC</sequence>
<dbReference type="PANTHER" id="PTHR10900:SF77">
    <property type="entry name" value="FI19380P1"/>
    <property type="match status" value="1"/>
</dbReference>
<dbReference type="InterPro" id="IPR050904">
    <property type="entry name" value="Adhesion/Biosynth-related"/>
</dbReference>
<dbReference type="Proteomes" id="UP001337655">
    <property type="component" value="Unassembled WGS sequence"/>
</dbReference>
<feature type="domain" description="FAS1" evidence="1">
    <location>
        <begin position="14"/>
        <end position="170"/>
    </location>
</feature>
<dbReference type="SUPFAM" id="SSF82153">
    <property type="entry name" value="FAS1 domain"/>
    <property type="match status" value="1"/>
</dbReference>
<reference evidence="2 3" key="1">
    <citation type="submission" date="2023-08" db="EMBL/GenBank/DDBJ databases">
        <title>Black Yeasts Isolated from many extreme environments.</title>
        <authorList>
            <person name="Coleine C."/>
            <person name="Stajich J.E."/>
            <person name="Selbmann L."/>
        </authorList>
    </citation>
    <scope>NUCLEOTIDE SEQUENCE [LARGE SCALE GENOMIC DNA]</scope>
    <source>
        <strain evidence="2 3">CCFEE 5935</strain>
    </source>
</reference>
<dbReference type="PROSITE" id="PS50213">
    <property type="entry name" value="FAS1"/>
    <property type="match status" value="1"/>
</dbReference>
<accession>A0AAV9PD72</accession>